<dbReference type="InterPro" id="IPR016032">
    <property type="entry name" value="Sig_transdc_resp-reg_C-effctor"/>
</dbReference>
<dbReference type="Gene3D" id="3.30.450.80">
    <property type="entry name" value="Transcription factor LuxR-like, autoinducer-binding domain"/>
    <property type="match status" value="1"/>
</dbReference>
<comment type="caution">
    <text evidence="5">The sequence shown here is derived from an EMBL/GenBank/DDBJ whole genome shotgun (WGS) entry which is preliminary data.</text>
</comment>
<organism evidence="5 6">
    <name type="scientific">Harenicola maris</name>
    <dbReference type="NCBI Taxonomy" id="2841044"/>
    <lineage>
        <taxon>Bacteria</taxon>
        <taxon>Pseudomonadati</taxon>
        <taxon>Pseudomonadota</taxon>
        <taxon>Alphaproteobacteria</taxon>
        <taxon>Rhodobacterales</taxon>
        <taxon>Paracoccaceae</taxon>
        <taxon>Harenicola</taxon>
    </lineage>
</organism>
<keyword evidence="6" id="KW-1185">Reference proteome</keyword>
<dbReference type="PANTHER" id="PTHR44688">
    <property type="entry name" value="DNA-BINDING TRANSCRIPTIONAL ACTIVATOR DEVR_DOSR"/>
    <property type="match status" value="1"/>
</dbReference>
<dbReference type="InterPro" id="IPR036388">
    <property type="entry name" value="WH-like_DNA-bd_sf"/>
</dbReference>
<dbReference type="PRINTS" id="PR00038">
    <property type="entry name" value="HTHLUXR"/>
</dbReference>
<evidence type="ECO:0000259" key="4">
    <source>
        <dbReference type="PROSITE" id="PS50043"/>
    </source>
</evidence>
<keyword evidence="2" id="KW-0238">DNA-binding</keyword>
<evidence type="ECO:0000313" key="6">
    <source>
        <dbReference type="Proteomes" id="UP001315686"/>
    </source>
</evidence>
<dbReference type="SMART" id="SM00421">
    <property type="entry name" value="HTH_LUXR"/>
    <property type="match status" value="1"/>
</dbReference>
<proteinExistence type="predicted"/>
<dbReference type="InterPro" id="IPR000792">
    <property type="entry name" value="Tscrpt_reg_LuxR_C"/>
</dbReference>
<evidence type="ECO:0000313" key="5">
    <source>
        <dbReference type="EMBL" id="MBT0958113.1"/>
    </source>
</evidence>
<name>A0AAP2CUT5_9RHOB</name>
<dbReference type="SUPFAM" id="SSF75516">
    <property type="entry name" value="Pheromone-binding domain of LuxR-like quorum-sensing transcription factors"/>
    <property type="match status" value="1"/>
</dbReference>
<dbReference type="GO" id="GO:0006355">
    <property type="term" value="P:regulation of DNA-templated transcription"/>
    <property type="evidence" value="ECO:0007669"/>
    <property type="project" value="InterPro"/>
</dbReference>
<dbReference type="PANTHER" id="PTHR44688:SF16">
    <property type="entry name" value="DNA-BINDING TRANSCRIPTIONAL ACTIVATOR DEVR_DOSR"/>
    <property type="match status" value="1"/>
</dbReference>
<feature type="domain" description="HTH luxR-type" evidence="4">
    <location>
        <begin position="168"/>
        <end position="233"/>
    </location>
</feature>
<dbReference type="AlphaFoldDB" id="A0AAP2CUT5"/>
<dbReference type="RefSeq" id="WP_327794328.1">
    <property type="nucleotide sequence ID" value="NZ_JADQAZ010000002.1"/>
</dbReference>
<dbReference type="CDD" id="cd06170">
    <property type="entry name" value="LuxR_C_like"/>
    <property type="match status" value="1"/>
</dbReference>
<dbReference type="Pfam" id="PF00196">
    <property type="entry name" value="GerE"/>
    <property type="match status" value="1"/>
</dbReference>
<evidence type="ECO:0000256" key="3">
    <source>
        <dbReference type="ARBA" id="ARBA00023163"/>
    </source>
</evidence>
<reference evidence="5 6" key="1">
    <citation type="journal article" date="2021" name="Arch. Microbiol.">
        <title>Harenicola maris gen. nov., sp. nov. isolated from the Sea of Japan shallow sediments.</title>
        <authorList>
            <person name="Romanenko L.A."/>
            <person name="Kurilenko V.V."/>
            <person name="Chernysheva N.Y."/>
            <person name="Tekutyeva L.A."/>
            <person name="Velansky P.V."/>
            <person name="Svetashev V.I."/>
            <person name="Isaeva M.P."/>
        </authorList>
    </citation>
    <scope>NUCLEOTIDE SEQUENCE [LARGE SCALE GENOMIC DNA]</scope>
    <source>
        <strain evidence="5 6">KMM 3653</strain>
    </source>
</reference>
<dbReference type="PROSITE" id="PS50043">
    <property type="entry name" value="HTH_LUXR_2"/>
    <property type="match status" value="1"/>
</dbReference>
<dbReference type="InterPro" id="IPR005143">
    <property type="entry name" value="TF_LuxR_autoind-bd_dom"/>
</dbReference>
<keyword evidence="3" id="KW-0804">Transcription</keyword>
<evidence type="ECO:0000256" key="2">
    <source>
        <dbReference type="ARBA" id="ARBA00023125"/>
    </source>
</evidence>
<accession>A0AAP2CUT5</accession>
<dbReference type="SUPFAM" id="SSF46894">
    <property type="entry name" value="C-terminal effector domain of the bipartite response regulators"/>
    <property type="match status" value="1"/>
</dbReference>
<dbReference type="Gene3D" id="1.10.10.10">
    <property type="entry name" value="Winged helix-like DNA-binding domain superfamily/Winged helix DNA-binding domain"/>
    <property type="match status" value="1"/>
</dbReference>
<evidence type="ECO:0000256" key="1">
    <source>
        <dbReference type="ARBA" id="ARBA00023015"/>
    </source>
</evidence>
<protein>
    <submittedName>
        <fullName evidence="5">Autoinducer binding domain-containing protein</fullName>
    </submittedName>
</protein>
<dbReference type="Pfam" id="PF03472">
    <property type="entry name" value="Autoind_bind"/>
    <property type="match status" value="1"/>
</dbReference>
<gene>
    <name evidence="5" type="ORF">IV417_12010</name>
</gene>
<sequence>MARKLDHLIDTLQQAETLEALQARIIALRDFFEVEHLVYHSVNAAGGQYAALTYSDDWVQRYIHSNYDRIDPVVQGAYSRFGFVDWKTLDWTSKSVRAFREESAAAGVATQGLTLPMRGPTGQFAIFTVNTCTSDAEWSRFADRSKQDILLVASLVNEKALELEGAIEAAPMQSLSPREKDSLTMLALGLNRSASAEKLGISEHTLRVYIESARFKLAANNTTHAVARAVALGLILI</sequence>
<dbReference type="Proteomes" id="UP001315686">
    <property type="component" value="Unassembled WGS sequence"/>
</dbReference>
<dbReference type="InterPro" id="IPR036693">
    <property type="entry name" value="TF_LuxR_autoind-bd_dom_sf"/>
</dbReference>
<dbReference type="EMBL" id="JADQAZ010000002">
    <property type="protein sequence ID" value="MBT0958113.1"/>
    <property type="molecule type" value="Genomic_DNA"/>
</dbReference>
<dbReference type="GO" id="GO:0003677">
    <property type="term" value="F:DNA binding"/>
    <property type="evidence" value="ECO:0007669"/>
    <property type="project" value="UniProtKB-KW"/>
</dbReference>
<keyword evidence="1" id="KW-0805">Transcription regulation</keyword>